<organism evidence="1 2">
    <name type="scientific">Lasallia pustulata</name>
    <dbReference type="NCBI Taxonomy" id="136370"/>
    <lineage>
        <taxon>Eukaryota</taxon>
        <taxon>Fungi</taxon>
        <taxon>Dikarya</taxon>
        <taxon>Ascomycota</taxon>
        <taxon>Pezizomycotina</taxon>
        <taxon>Lecanoromycetes</taxon>
        <taxon>OSLEUM clade</taxon>
        <taxon>Umbilicariomycetidae</taxon>
        <taxon>Umbilicariales</taxon>
        <taxon>Umbilicariaceae</taxon>
        <taxon>Lasallia</taxon>
    </lineage>
</organism>
<dbReference type="Proteomes" id="UP000324767">
    <property type="component" value="Unassembled WGS sequence"/>
</dbReference>
<name>A0A5M8PIN9_9LECA</name>
<accession>A0A5M8PIN9</accession>
<reference evidence="1 2" key="1">
    <citation type="submission" date="2019-09" db="EMBL/GenBank/DDBJ databases">
        <title>The hologenome of the rock-dwelling lichen Lasallia pustulata.</title>
        <authorList>
            <person name="Greshake Tzovaras B."/>
            <person name="Segers F."/>
            <person name="Bicker A."/>
            <person name="Dal Grande F."/>
            <person name="Otte J."/>
            <person name="Hankeln T."/>
            <person name="Schmitt I."/>
            <person name="Ebersberger I."/>
        </authorList>
    </citation>
    <scope>NUCLEOTIDE SEQUENCE [LARGE SCALE GENOMIC DNA]</scope>
    <source>
        <strain evidence="1">A1-1</strain>
    </source>
</reference>
<gene>
    <name evidence="1" type="ORF">FRX48_06822</name>
</gene>
<sequence length="130" mass="14583">MSASPGGDVSAWCRFQFESMRKASFETAVIVHSSRVIRAATSATTNLDCRAPMPGSSNKIRQSGKSREYVLVVLPQLAWYQLPTNVKRMGFGHVYQDAMLQIGENYRENPQEKELLSCNPKIPHKLRLVA</sequence>
<evidence type="ECO:0000313" key="1">
    <source>
        <dbReference type="EMBL" id="KAA6409269.1"/>
    </source>
</evidence>
<dbReference type="EMBL" id="VXIT01000011">
    <property type="protein sequence ID" value="KAA6409269.1"/>
    <property type="molecule type" value="Genomic_DNA"/>
</dbReference>
<proteinExistence type="predicted"/>
<comment type="caution">
    <text evidence="1">The sequence shown here is derived from an EMBL/GenBank/DDBJ whole genome shotgun (WGS) entry which is preliminary data.</text>
</comment>
<evidence type="ECO:0000313" key="2">
    <source>
        <dbReference type="Proteomes" id="UP000324767"/>
    </source>
</evidence>
<protein>
    <submittedName>
        <fullName evidence="1">Uncharacterized protein</fullName>
    </submittedName>
</protein>
<dbReference type="AlphaFoldDB" id="A0A5M8PIN9"/>